<reference evidence="14 15" key="1">
    <citation type="submission" date="2020-02" db="EMBL/GenBank/DDBJ databases">
        <title>Complete genome sequence of the novel Campylobacter species Candidatus Campylobacter infans.</title>
        <authorList>
            <person name="Duim B."/>
            <person name="Zomer A."/>
            <person name="van der Graaf L."/>
            <person name="Wagenaar J."/>
        </authorList>
    </citation>
    <scope>NUCLEOTIDE SEQUENCE [LARGE SCALE GENOMIC DNA]</scope>
    <source>
        <strain evidence="14 15">19S00001</strain>
    </source>
</reference>
<dbReference type="SUPFAM" id="SSF48179">
    <property type="entry name" value="6-phosphogluconate dehydrogenase C-terminal domain-like"/>
    <property type="match status" value="1"/>
</dbReference>
<accession>A0A7H9CGT2</accession>
<dbReference type="PIRSF" id="PIRSF500134">
    <property type="entry name" value="UDPglc_DH_bac"/>
    <property type="match status" value="1"/>
</dbReference>
<evidence type="ECO:0000256" key="11">
    <source>
        <dbReference type="PIRSR" id="PIRSR500134-2"/>
    </source>
</evidence>
<comment type="catalytic activity">
    <reaction evidence="7 9">
        <text>UDP-alpha-D-glucose + 2 NAD(+) + H2O = UDP-alpha-D-glucuronate + 2 NADH + 3 H(+)</text>
        <dbReference type="Rhea" id="RHEA:23596"/>
        <dbReference type="ChEBI" id="CHEBI:15377"/>
        <dbReference type="ChEBI" id="CHEBI:15378"/>
        <dbReference type="ChEBI" id="CHEBI:57540"/>
        <dbReference type="ChEBI" id="CHEBI:57945"/>
        <dbReference type="ChEBI" id="CHEBI:58052"/>
        <dbReference type="ChEBI" id="CHEBI:58885"/>
        <dbReference type="EC" id="1.1.1.22"/>
    </reaction>
</comment>
<sequence>MGEKAMKIAMIGSGYVGLVSGACLAKMGNDVICVDIDENKIKALNNAQIPIYEPGLSEIIQQCFKNGTLKFSTNLKNALDLSDICFIAVGTPMGANGEADLGYVLEVAKSIGQLMTKRLIIVDKSTVPVGTADKVSQIIADKLAKRGLDLEFDVVSNPEFLKEGAAIEDFLKPDRVVIGASSEYAFGIMAELYAPFMKSHDRLIKMDVRSAEMTKYAANSMLATKISFINEMANICELVGADINAVRKGIGSDSRIGYSFIYPGCGYGGSCFPKDVEALIFSAQNHGFDPLILKAVQKRNERQKMVLVEKILNYFGLNFNLDECLNDEKLTPNLLKGRKIAIWGLTFKPNTDDMRQASSLICVRKLSQCGASLNVYDPKGFKEAKIYFKDLALNYALSKYDTLDGCDCLVLLTEWSEFRSPDFMEIKKRLKNPVIFDGRNQYNAKTLKELGFKYYQIGVRA</sequence>
<dbReference type="Pfam" id="PF03720">
    <property type="entry name" value="UDPG_MGDP_dh_C"/>
    <property type="match status" value="1"/>
</dbReference>
<feature type="binding site" evidence="12">
    <location>
        <position position="163"/>
    </location>
    <ligand>
        <name>NAD(+)</name>
        <dbReference type="ChEBI" id="CHEBI:57540"/>
    </ligand>
</feature>
<dbReference type="GO" id="GO:0000271">
    <property type="term" value="P:polysaccharide biosynthetic process"/>
    <property type="evidence" value="ECO:0007669"/>
    <property type="project" value="InterPro"/>
</dbReference>
<dbReference type="InterPro" id="IPR001732">
    <property type="entry name" value="UDP-Glc/GDP-Man_DH_N"/>
</dbReference>
<feature type="binding site" evidence="12">
    <location>
        <position position="274"/>
    </location>
    <ligand>
        <name>NAD(+)</name>
        <dbReference type="ChEBI" id="CHEBI:57540"/>
    </ligand>
</feature>
<dbReference type="UniPathway" id="UPA00038">
    <property type="reaction ID" value="UER00491"/>
</dbReference>
<dbReference type="PIRSF" id="PIRSF000124">
    <property type="entry name" value="UDPglc_GDPman_dh"/>
    <property type="match status" value="1"/>
</dbReference>
<comment type="pathway">
    <text evidence="1">Nucleotide-sugar biosynthesis; UDP-alpha-D-glucuronate biosynthesis; UDP-alpha-D-glucuronate from UDP-alpha-D-glucose: step 1/1.</text>
</comment>
<keyword evidence="15" id="KW-1185">Reference proteome</keyword>
<feature type="binding site" evidence="12">
    <location>
        <position position="40"/>
    </location>
    <ligand>
        <name>NAD(+)</name>
        <dbReference type="ChEBI" id="CHEBI:57540"/>
    </ligand>
</feature>
<gene>
    <name evidence="14" type="ORF">CINF_0317</name>
</gene>
<dbReference type="PROSITE" id="PS51257">
    <property type="entry name" value="PROKAR_LIPOPROTEIN"/>
    <property type="match status" value="1"/>
</dbReference>
<feature type="binding site" evidence="12">
    <location>
        <position position="91"/>
    </location>
    <ligand>
        <name>NAD(+)</name>
        <dbReference type="ChEBI" id="CHEBI:57540"/>
    </ligand>
</feature>
<dbReference type="NCBIfam" id="TIGR03026">
    <property type="entry name" value="NDP-sugDHase"/>
    <property type="match status" value="1"/>
</dbReference>
<evidence type="ECO:0000256" key="12">
    <source>
        <dbReference type="PIRSR" id="PIRSR500134-3"/>
    </source>
</evidence>
<evidence type="ECO:0000256" key="6">
    <source>
        <dbReference type="ARBA" id="ARBA00023027"/>
    </source>
</evidence>
<comment type="function">
    <text evidence="8">Catalyzes the conversion of UDP-glucose into UDP-glucuronate, one of the precursors of teichuronic acid.</text>
</comment>
<feature type="binding site" evidence="11">
    <location>
        <begin position="260"/>
        <end position="264"/>
    </location>
    <ligand>
        <name>substrate</name>
    </ligand>
</feature>
<evidence type="ECO:0000256" key="7">
    <source>
        <dbReference type="ARBA" id="ARBA00047473"/>
    </source>
</evidence>
<feature type="binding site" evidence="11">
    <location>
        <position position="268"/>
    </location>
    <ligand>
        <name>substrate</name>
    </ligand>
</feature>
<dbReference type="Pfam" id="PF03721">
    <property type="entry name" value="UDPG_MGDP_dh_N"/>
    <property type="match status" value="1"/>
</dbReference>
<dbReference type="EC" id="1.1.1.22" evidence="3 9"/>
<evidence type="ECO:0000256" key="4">
    <source>
        <dbReference type="ARBA" id="ARBA00015132"/>
    </source>
</evidence>
<dbReference type="GO" id="GO:0006065">
    <property type="term" value="P:UDP-glucuronate biosynthetic process"/>
    <property type="evidence" value="ECO:0007669"/>
    <property type="project" value="UniProtKB-UniPathway"/>
</dbReference>
<feature type="binding site" evidence="11">
    <location>
        <position position="215"/>
    </location>
    <ligand>
        <name>substrate</name>
    </ligand>
</feature>
<evidence type="ECO:0000256" key="3">
    <source>
        <dbReference type="ARBA" id="ARBA00012954"/>
    </source>
</evidence>
<feature type="active site" description="Nucleophile" evidence="10">
    <location>
        <position position="271"/>
    </location>
</feature>
<feature type="binding site" evidence="12">
    <location>
        <position position="355"/>
    </location>
    <ligand>
        <name>NAD(+)</name>
        <dbReference type="ChEBI" id="CHEBI:57540"/>
    </ligand>
</feature>
<dbReference type="Gene3D" id="3.40.50.720">
    <property type="entry name" value="NAD(P)-binding Rossmann-like Domain"/>
    <property type="match status" value="2"/>
</dbReference>
<protein>
    <recommendedName>
        <fullName evidence="4 9">UDP-glucose 6-dehydrogenase</fullName>
        <ecNumber evidence="3 9">1.1.1.22</ecNumber>
    </recommendedName>
</protein>
<dbReference type="GO" id="GO:0051287">
    <property type="term" value="F:NAD binding"/>
    <property type="evidence" value="ECO:0007669"/>
    <property type="project" value="InterPro"/>
</dbReference>
<proteinExistence type="inferred from homology"/>
<dbReference type="SUPFAM" id="SSF51735">
    <property type="entry name" value="NAD(P)-binding Rossmann-fold domains"/>
    <property type="match status" value="1"/>
</dbReference>
<feature type="binding site" evidence="12">
    <location>
        <position position="126"/>
    </location>
    <ligand>
        <name>NAD(+)</name>
        <dbReference type="ChEBI" id="CHEBI:57540"/>
    </ligand>
</feature>
<feature type="binding site" evidence="11">
    <location>
        <position position="348"/>
    </location>
    <ligand>
        <name>substrate</name>
    </ligand>
</feature>
<keyword evidence="5 9" id="KW-0560">Oxidoreductase</keyword>
<feature type="binding site" evidence="11">
    <location>
        <begin position="160"/>
        <end position="163"/>
    </location>
    <ligand>
        <name>substrate</name>
    </ligand>
</feature>
<feature type="binding site" evidence="12">
    <location>
        <position position="35"/>
    </location>
    <ligand>
        <name>NAD(+)</name>
        <dbReference type="ChEBI" id="CHEBI:57540"/>
    </ligand>
</feature>
<dbReference type="PANTHER" id="PTHR43750:SF3">
    <property type="entry name" value="UDP-GLUCOSE 6-DEHYDROGENASE TUAD"/>
    <property type="match status" value="1"/>
</dbReference>
<organism evidence="14 15">
    <name type="scientific">Candidatus Campylobacter infans</name>
    <dbReference type="NCBI Taxonomy" id="2561898"/>
    <lineage>
        <taxon>Bacteria</taxon>
        <taxon>Pseudomonadati</taxon>
        <taxon>Campylobacterota</taxon>
        <taxon>Epsilonproteobacteria</taxon>
        <taxon>Campylobacterales</taxon>
        <taxon>Campylobacteraceae</taxon>
        <taxon>Campylobacter</taxon>
    </lineage>
</organism>
<evidence type="ECO:0000256" key="10">
    <source>
        <dbReference type="PIRSR" id="PIRSR500134-1"/>
    </source>
</evidence>
<evidence type="ECO:0000256" key="2">
    <source>
        <dbReference type="ARBA" id="ARBA00006601"/>
    </source>
</evidence>
<dbReference type="InterPro" id="IPR028357">
    <property type="entry name" value="UDPglc_DH_bac"/>
</dbReference>
<dbReference type="Proteomes" id="UP000509414">
    <property type="component" value="Chromosome"/>
</dbReference>
<comment type="similarity">
    <text evidence="2 9">Belongs to the UDP-glucose/GDP-mannose dehydrogenase family.</text>
</comment>
<feature type="domain" description="UDP-glucose/GDP-mannose dehydrogenase C-terminal" evidence="13">
    <location>
        <begin position="341"/>
        <end position="444"/>
    </location>
</feature>
<evidence type="ECO:0000256" key="5">
    <source>
        <dbReference type="ARBA" id="ARBA00023002"/>
    </source>
</evidence>
<dbReference type="Pfam" id="PF00984">
    <property type="entry name" value="UDPG_MGDP_dh"/>
    <property type="match status" value="1"/>
</dbReference>
<evidence type="ECO:0000256" key="9">
    <source>
        <dbReference type="PIRNR" id="PIRNR000124"/>
    </source>
</evidence>
<dbReference type="InterPro" id="IPR036220">
    <property type="entry name" value="UDP-Glc/GDP-Man_DH_C_sf"/>
</dbReference>
<dbReference type="InterPro" id="IPR014027">
    <property type="entry name" value="UDP-Glc/GDP-Man_DH_C"/>
</dbReference>
<dbReference type="FunFam" id="1.20.5.100:FF:000001">
    <property type="entry name" value="UDP-glucose 6-dehydrogenase"/>
    <property type="match status" value="1"/>
</dbReference>
<dbReference type="SUPFAM" id="SSF52413">
    <property type="entry name" value="UDP-glucose/GDP-mannose dehydrogenase C-terminal domain"/>
    <property type="match status" value="1"/>
</dbReference>
<dbReference type="GO" id="GO:0003979">
    <property type="term" value="F:UDP-glucose 6-dehydrogenase activity"/>
    <property type="evidence" value="ECO:0007669"/>
    <property type="project" value="UniProtKB-EC"/>
</dbReference>
<evidence type="ECO:0000259" key="13">
    <source>
        <dbReference type="SMART" id="SM00984"/>
    </source>
</evidence>
<evidence type="ECO:0000256" key="8">
    <source>
        <dbReference type="ARBA" id="ARBA00053241"/>
    </source>
</evidence>
<dbReference type="InterPro" id="IPR017476">
    <property type="entry name" value="UDP-Glc/GDP-Man"/>
</dbReference>
<dbReference type="EMBL" id="CP049075">
    <property type="protein sequence ID" value="QLI04861.1"/>
    <property type="molecule type" value="Genomic_DNA"/>
</dbReference>
<dbReference type="KEGG" id="cinf:CINF_0317"/>
<dbReference type="InterPro" id="IPR008927">
    <property type="entry name" value="6-PGluconate_DH-like_C_sf"/>
</dbReference>
<evidence type="ECO:0000313" key="14">
    <source>
        <dbReference type="EMBL" id="QLI04861.1"/>
    </source>
</evidence>
<dbReference type="PANTHER" id="PTHR43750">
    <property type="entry name" value="UDP-GLUCOSE 6-DEHYDROGENASE TUAD"/>
    <property type="match status" value="1"/>
</dbReference>
<dbReference type="Gene3D" id="1.20.5.100">
    <property type="entry name" value="Cytochrome c1, transmembrane anchor, C-terminal"/>
    <property type="match status" value="1"/>
</dbReference>
<keyword evidence="6 9" id="KW-0520">NAD</keyword>
<dbReference type="SMART" id="SM00984">
    <property type="entry name" value="UDPG_MGDP_dh_C"/>
    <property type="match status" value="1"/>
</dbReference>
<dbReference type="AlphaFoldDB" id="A0A7H9CGT2"/>
<dbReference type="InterPro" id="IPR036291">
    <property type="entry name" value="NAD(P)-bd_dom_sf"/>
</dbReference>
<evidence type="ECO:0000256" key="1">
    <source>
        <dbReference type="ARBA" id="ARBA00004701"/>
    </source>
</evidence>
<dbReference type="InterPro" id="IPR014026">
    <property type="entry name" value="UDP-Glc/GDP-Man_DH_dimer"/>
</dbReference>
<name>A0A7H9CGT2_9BACT</name>
<evidence type="ECO:0000313" key="15">
    <source>
        <dbReference type="Proteomes" id="UP000509414"/>
    </source>
</evidence>